<evidence type="ECO:0000259" key="10">
    <source>
        <dbReference type="PROSITE" id="PS50199"/>
    </source>
</evidence>
<dbReference type="SMART" id="SM00547">
    <property type="entry name" value="ZnF_RBZ"/>
    <property type="match status" value="2"/>
</dbReference>
<reference evidence="12" key="1">
    <citation type="submission" date="2016-11" db="UniProtKB">
        <authorList>
            <consortium name="WormBaseParasite"/>
        </authorList>
    </citation>
    <scope>IDENTIFICATION</scope>
</reference>
<dbReference type="FunFam" id="4.10.1060.10:FF:000004">
    <property type="entry name" value="Zinc finger Ran-binding domain-containing protein 2"/>
    <property type="match status" value="1"/>
</dbReference>
<evidence type="ECO:0000256" key="6">
    <source>
        <dbReference type="ARBA" id="ARBA00022884"/>
    </source>
</evidence>
<feature type="compositionally biased region" description="Basic and acidic residues" evidence="9">
    <location>
        <begin position="629"/>
        <end position="641"/>
    </location>
</feature>
<comment type="subcellular location">
    <subcellularLocation>
        <location evidence="1">Nucleus</location>
    </subcellularLocation>
</comment>
<feature type="compositionally biased region" description="Acidic residues" evidence="9">
    <location>
        <begin position="185"/>
        <end position="196"/>
    </location>
</feature>
<dbReference type="Pfam" id="PF00641">
    <property type="entry name" value="Zn_ribbon_RanBP"/>
    <property type="match status" value="1"/>
</dbReference>
<dbReference type="GO" id="GO:0005794">
    <property type="term" value="C:Golgi apparatus"/>
    <property type="evidence" value="ECO:0007669"/>
    <property type="project" value="InterPro"/>
</dbReference>
<organism evidence="11 12">
    <name type="scientific">Heterorhabditis bacteriophora</name>
    <name type="common">Entomopathogenic nematode worm</name>
    <dbReference type="NCBI Taxonomy" id="37862"/>
    <lineage>
        <taxon>Eukaryota</taxon>
        <taxon>Metazoa</taxon>
        <taxon>Ecdysozoa</taxon>
        <taxon>Nematoda</taxon>
        <taxon>Chromadorea</taxon>
        <taxon>Rhabditida</taxon>
        <taxon>Rhabditina</taxon>
        <taxon>Rhabditomorpha</taxon>
        <taxon>Strongyloidea</taxon>
        <taxon>Heterorhabditidae</taxon>
        <taxon>Heterorhabditis</taxon>
    </lineage>
</organism>
<dbReference type="GO" id="GO:0005634">
    <property type="term" value="C:nucleus"/>
    <property type="evidence" value="ECO:0007669"/>
    <property type="project" value="UniProtKB-SubCell"/>
</dbReference>
<name>A0A1I7XU15_HETBA</name>
<sequence>MSSRHEDEQREKEARSRRPLKDGEWACTDSKCARVNAEHRNTCEMCGKPKPRSKNRVGKEIGKEMADKSKGLFAAEDWVCSKCGNVNWARRKTCNVCNAPKLADLERRTGYGGGYNDRQDVEYVKRDYDDEFDEFGRKKKRKSEGTNYRKEDEIKNEQEEVEEQVIEEASDEAGGDLDKYKLGSEEEDEEDDEDLDKYDLTADPEIAERKIEIIRNPPLIQNIESDCSCSCSGGECSCEDSECEQKERKERERISKTGKQRDREQSERERSRKRSRSRDKERRRSRSKERRRSRSKERERIKSRIIHLEALEFQDGFSINSTNDEGFSGSIGDTRNLVTENDDVSSVNKNKNIFSFSFYQKYFDVDTDQVLKRLLNSVVPTHNNYILDFVQPVPDLWGPFWISVTLVFFIGIFGNIAQYIENEGGSGEYASDFRLGMMLLPLKLIVYELLQLLLNTIYYFSNYSINAHISLCGCDTYFYICPHMEYFFDPIHPRSTVPTIKSTTVSSMHSIDLNSTLIDVKKNSENQVLSDHYTALGKYTNNLYETNKDLNTENSTHLATRKVNFSSGDSFIPVSLRTNNVNMSELGENVVKPINSIKAVVERDVYDTTMIGMVNVPCDSPIDFYASPKRTDSTYRQRPDNESAVPRTPTQKRTPSYRPLFTGNRIKIQYSEDGRKISDGVYLEQSEPNKLWEELLLRSFAHRIEDEIQSPVDSFKNLNEELAKLSVRDVDDHNPQTLLHAPSYLS</sequence>
<keyword evidence="4 8" id="KW-0863">Zinc-finger</keyword>
<evidence type="ECO:0000256" key="1">
    <source>
        <dbReference type="ARBA" id="ARBA00004123"/>
    </source>
</evidence>
<proteinExistence type="predicted"/>
<dbReference type="InterPro" id="IPR036443">
    <property type="entry name" value="Znf_RanBP2_sf"/>
</dbReference>
<dbReference type="GO" id="GO:0008270">
    <property type="term" value="F:zinc ion binding"/>
    <property type="evidence" value="ECO:0007669"/>
    <property type="project" value="UniProtKB-KW"/>
</dbReference>
<feature type="compositionally biased region" description="Basic and acidic residues" evidence="9">
    <location>
        <begin position="143"/>
        <end position="158"/>
    </location>
</feature>
<keyword evidence="5" id="KW-0862">Zinc</keyword>
<evidence type="ECO:0000256" key="2">
    <source>
        <dbReference type="ARBA" id="ARBA00022723"/>
    </source>
</evidence>
<feature type="region of interest" description="Disordered" evidence="9">
    <location>
        <begin position="628"/>
        <end position="658"/>
    </location>
</feature>
<evidence type="ECO:0000256" key="9">
    <source>
        <dbReference type="SAM" id="MobiDB-lite"/>
    </source>
</evidence>
<evidence type="ECO:0000256" key="7">
    <source>
        <dbReference type="ARBA" id="ARBA00023242"/>
    </source>
</evidence>
<dbReference type="GO" id="GO:0031267">
    <property type="term" value="F:small GTPase binding"/>
    <property type="evidence" value="ECO:0007669"/>
    <property type="project" value="InterPro"/>
</dbReference>
<feature type="compositionally biased region" description="Acidic residues" evidence="9">
    <location>
        <begin position="159"/>
        <end position="175"/>
    </location>
</feature>
<feature type="region of interest" description="Disordered" evidence="9">
    <location>
        <begin position="135"/>
        <end position="215"/>
    </location>
</feature>
<dbReference type="PROSITE" id="PS50199">
    <property type="entry name" value="ZF_RANBP2_2"/>
    <property type="match status" value="2"/>
</dbReference>
<dbReference type="Gene3D" id="4.10.1060.10">
    <property type="entry name" value="Zinc finger, RanBP2-type"/>
    <property type="match status" value="2"/>
</dbReference>
<feature type="compositionally biased region" description="Basic residues" evidence="9">
    <location>
        <begin position="271"/>
        <end position="295"/>
    </location>
</feature>
<keyword evidence="6" id="KW-0694">RNA-binding</keyword>
<evidence type="ECO:0000256" key="8">
    <source>
        <dbReference type="PROSITE-ProRule" id="PRU00322"/>
    </source>
</evidence>
<feature type="compositionally biased region" description="Basic and acidic residues" evidence="9">
    <location>
        <begin position="247"/>
        <end position="270"/>
    </location>
</feature>
<dbReference type="SUPFAM" id="SSF90209">
    <property type="entry name" value="Ran binding protein zinc finger-like"/>
    <property type="match status" value="2"/>
</dbReference>
<evidence type="ECO:0000256" key="5">
    <source>
        <dbReference type="ARBA" id="ARBA00022833"/>
    </source>
</evidence>
<protein>
    <submittedName>
        <fullName evidence="12">Zinc finger Ran-binding domain-containing protein 2</fullName>
    </submittedName>
</protein>
<feature type="domain" description="RanBP2-type" evidence="10">
    <location>
        <begin position="74"/>
        <end position="103"/>
    </location>
</feature>
<evidence type="ECO:0000313" key="11">
    <source>
        <dbReference type="Proteomes" id="UP000095283"/>
    </source>
</evidence>
<dbReference type="InterPro" id="IPR039765">
    <property type="entry name" value="Yip5/YIPF1/YIPF2"/>
</dbReference>
<dbReference type="AlphaFoldDB" id="A0A1I7XU15"/>
<evidence type="ECO:0000256" key="3">
    <source>
        <dbReference type="ARBA" id="ARBA00022737"/>
    </source>
</evidence>
<dbReference type="GO" id="GO:0003723">
    <property type="term" value="F:RNA binding"/>
    <property type="evidence" value="ECO:0007669"/>
    <property type="project" value="UniProtKB-KW"/>
</dbReference>
<dbReference type="PANTHER" id="PTHR12822">
    <property type="entry name" value="PROTEIN YIPF"/>
    <property type="match status" value="1"/>
</dbReference>
<dbReference type="PROSITE" id="PS01358">
    <property type="entry name" value="ZF_RANBP2_1"/>
    <property type="match status" value="2"/>
</dbReference>
<evidence type="ECO:0000313" key="12">
    <source>
        <dbReference type="WBParaSite" id="Hba_21016"/>
    </source>
</evidence>
<dbReference type="WBParaSite" id="Hba_21016">
    <property type="protein sequence ID" value="Hba_21016"/>
    <property type="gene ID" value="Hba_21016"/>
</dbReference>
<dbReference type="PANTHER" id="PTHR12822:SF2">
    <property type="entry name" value="PROTEIN YIPF"/>
    <property type="match status" value="1"/>
</dbReference>
<feature type="domain" description="RanBP2-type" evidence="10">
    <location>
        <begin position="21"/>
        <end position="52"/>
    </location>
</feature>
<dbReference type="GO" id="GO:0016192">
    <property type="term" value="P:vesicle-mediated transport"/>
    <property type="evidence" value="ECO:0007669"/>
    <property type="project" value="InterPro"/>
</dbReference>
<accession>A0A1I7XU15</accession>
<evidence type="ECO:0000256" key="4">
    <source>
        <dbReference type="ARBA" id="ARBA00022771"/>
    </source>
</evidence>
<dbReference type="InterPro" id="IPR001876">
    <property type="entry name" value="Znf_RanBP2"/>
</dbReference>
<keyword evidence="3" id="KW-0677">Repeat</keyword>
<keyword evidence="2" id="KW-0479">Metal-binding</keyword>
<feature type="region of interest" description="Disordered" evidence="9">
    <location>
        <begin position="1"/>
        <end position="20"/>
    </location>
</feature>
<keyword evidence="11" id="KW-1185">Reference proteome</keyword>
<keyword evidence="7" id="KW-0539">Nucleus</keyword>
<dbReference type="Proteomes" id="UP000095283">
    <property type="component" value="Unplaced"/>
</dbReference>
<feature type="region of interest" description="Disordered" evidence="9">
    <location>
        <begin position="247"/>
        <end position="298"/>
    </location>
</feature>